<proteinExistence type="predicted"/>
<evidence type="ECO:0000313" key="1">
    <source>
        <dbReference type="EMBL" id="VEL08244.1"/>
    </source>
</evidence>
<protein>
    <submittedName>
        <fullName evidence="1">Uncharacterized protein</fullName>
    </submittedName>
</protein>
<dbReference type="EMBL" id="CAAALY010003500">
    <property type="protein sequence ID" value="VEL08244.1"/>
    <property type="molecule type" value="Genomic_DNA"/>
</dbReference>
<gene>
    <name evidence="1" type="ORF">PXEA_LOCUS1684</name>
</gene>
<keyword evidence="2" id="KW-1185">Reference proteome</keyword>
<evidence type="ECO:0000313" key="2">
    <source>
        <dbReference type="Proteomes" id="UP000784294"/>
    </source>
</evidence>
<accession>A0A448WCA4</accession>
<comment type="caution">
    <text evidence="1">The sequence shown here is derived from an EMBL/GenBank/DDBJ whole genome shotgun (WGS) entry which is preliminary data.</text>
</comment>
<reference evidence="1" key="1">
    <citation type="submission" date="2018-11" db="EMBL/GenBank/DDBJ databases">
        <authorList>
            <consortium name="Pathogen Informatics"/>
        </authorList>
    </citation>
    <scope>NUCLEOTIDE SEQUENCE</scope>
</reference>
<sequence>MPCYLLIFSSKYFSCLRLGLESVLLPFDDNLSTNQFAQRHLPTASQLLRLLFEYPPQLIILHQLISQLSRPSESKMKLANFSAPSKIDGIFSSCFASQAIDQLIGQLARPQYILSPGQLALLIPHLLCCLARDQPPLGLLRSLVFGDLLSLLAQSGGRCRISDSNS</sequence>
<dbReference type="Proteomes" id="UP000784294">
    <property type="component" value="Unassembled WGS sequence"/>
</dbReference>
<name>A0A448WCA4_9PLAT</name>
<dbReference type="AlphaFoldDB" id="A0A448WCA4"/>
<organism evidence="1 2">
    <name type="scientific">Protopolystoma xenopodis</name>
    <dbReference type="NCBI Taxonomy" id="117903"/>
    <lineage>
        <taxon>Eukaryota</taxon>
        <taxon>Metazoa</taxon>
        <taxon>Spiralia</taxon>
        <taxon>Lophotrochozoa</taxon>
        <taxon>Platyhelminthes</taxon>
        <taxon>Monogenea</taxon>
        <taxon>Polyopisthocotylea</taxon>
        <taxon>Polystomatidea</taxon>
        <taxon>Polystomatidae</taxon>
        <taxon>Protopolystoma</taxon>
    </lineage>
</organism>